<accession>X0Z146</accession>
<dbReference type="SUPFAM" id="SSF55785">
    <property type="entry name" value="PYP-like sensor domain (PAS domain)"/>
    <property type="match status" value="1"/>
</dbReference>
<dbReference type="InterPro" id="IPR052155">
    <property type="entry name" value="Biofilm_reg_signaling"/>
</dbReference>
<evidence type="ECO:0000259" key="2">
    <source>
        <dbReference type="PROSITE" id="PS50113"/>
    </source>
</evidence>
<dbReference type="PANTHER" id="PTHR44757:SF2">
    <property type="entry name" value="BIOFILM ARCHITECTURE MAINTENANCE PROTEIN MBAA"/>
    <property type="match status" value="1"/>
</dbReference>
<evidence type="ECO:0000313" key="3">
    <source>
        <dbReference type="EMBL" id="GAG62775.1"/>
    </source>
</evidence>
<dbReference type="CDD" id="cd00130">
    <property type="entry name" value="PAS"/>
    <property type="match status" value="1"/>
</dbReference>
<comment type="caution">
    <text evidence="3">The sequence shown here is derived from an EMBL/GenBank/DDBJ whole genome shotgun (WGS) entry which is preliminary data.</text>
</comment>
<dbReference type="InterPro" id="IPR035965">
    <property type="entry name" value="PAS-like_dom_sf"/>
</dbReference>
<dbReference type="SMART" id="SM00086">
    <property type="entry name" value="PAC"/>
    <property type="match status" value="1"/>
</dbReference>
<organism evidence="3">
    <name type="scientific">marine sediment metagenome</name>
    <dbReference type="NCBI Taxonomy" id="412755"/>
    <lineage>
        <taxon>unclassified sequences</taxon>
        <taxon>metagenomes</taxon>
        <taxon>ecological metagenomes</taxon>
    </lineage>
</organism>
<name>X0Z146_9ZZZZ</name>
<sequence length="173" mass="19608">VGNQPLFITRDITNQKKTEEALRKNQQEFASMFKSSPEALVYTDEKSNILDINPRFTELFSYTLKEIKGRNIYDGMIHPLNKIEEGKDLVKMALSKVYLNYETIRKKKDGTLFPVSISGSNIVIDGELKGVLGTYIDITERKRNEQLQQVLYSISQAANSSSSTTSTNSSNTW</sequence>
<proteinExistence type="predicted"/>
<dbReference type="Pfam" id="PF13426">
    <property type="entry name" value="PAS_9"/>
    <property type="match status" value="1"/>
</dbReference>
<dbReference type="InterPro" id="IPR000700">
    <property type="entry name" value="PAS-assoc_C"/>
</dbReference>
<reference evidence="3" key="1">
    <citation type="journal article" date="2014" name="Front. Microbiol.">
        <title>High frequency of phylogenetically diverse reductive dehalogenase-homologous genes in deep subseafloor sedimentary metagenomes.</title>
        <authorList>
            <person name="Kawai M."/>
            <person name="Futagami T."/>
            <person name="Toyoda A."/>
            <person name="Takaki Y."/>
            <person name="Nishi S."/>
            <person name="Hori S."/>
            <person name="Arai W."/>
            <person name="Tsubouchi T."/>
            <person name="Morono Y."/>
            <person name="Uchiyama I."/>
            <person name="Ito T."/>
            <person name="Fujiyama A."/>
            <person name="Inagaki F."/>
            <person name="Takami H."/>
        </authorList>
    </citation>
    <scope>NUCLEOTIDE SEQUENCE</scope>
    <source>
        <strain evidence="3">Expedition CK06-06</strain>
    </source>
</reference>
<dbReference type="SMART" id="SM00091">
    <property type="entry name" value="PAS"/>
    <property type="match status" value="1"/>
</dbReference>
<dbReference type="Gene3D" id="3.30.450.20">
    <property type="entry name" value="PAS domain"/>
    <property type="match status" value="1"/>
</dbReference>
<dbReference type="AlphaFoldDB" id="X0Z146"/>
<evidence type="ECO:0008006" key="4">
    <source>
        <dbReference type="Google" id="ProtNLM"/>
    </source>
</evidence>
<feature type="domain" description="PAS" evidence="1">
    <location>
        <begin position="25"/>
        <end position="79"/>
    </location>
</feature>
<gene>
    <name evidence="3" type="ORF">S01H4_10228</name>
</gene>
<dbReference type="PROSITE" id="PS50112">
    <property type="entry name" value="PAS"/>
    <property type="match status" value="1"/>
</dbReference>
<feature type="domain" description="PAC" evidence="2">
    <location>
        <begin position="99"/>
        <end position="150"/>
    </location>
</feature>
<dbReference type="NCBIfam" id="TIGR00229">
    <property type="entry name" value="sensory_box"/>
    <property type="match status" value="1"/>
</dbReference>
<protein>
    <recommendedName>
        <fullName evidence="4">PAS domain-containing protein</fullName>
    </recommendedName>
</protein>
<dbReference type="PANTHER" id="PTHR44757">
    <property type="entry name" value="DIGUANYLATE CYCLASE DGCP"/>
    <property type="match status" value="1"/>
</dbReference>
<dbReference type="PROSITE" id="PS50113">
    <property type="entry name" value="PAC"/>
    <property type="match status" value="1"/>
</dbReference>
<dbReference type="InterPro" id="IPR000014">
    <property type="entry name" value="PAS"/>
</dbReference>
<feature type="non-terminal residue" evidence="3">
    <location>
        <position position="1"/>
    </location>
</feature>
<evidence type="ECO:0000259" key="1">
    <source>
        <dbReference type="PROSITE" id="PS50112"/>
    </source>
</evidence>
<dbReference type="InterPro" id="IPR001610">
    <property type="entry name" value="PAC"/>
</dbReference>
<dbReference type="EMBL" id="BART01003867">
    <property type="protein sequence ID" value="GAG62775.1"/>
    <property type="molecule type" value="Genomic_DNA"/>
</dbReference>